<evidence type="ECO:0000256" key="1">
    <source>
        <dbReference type="SAM" id="SignalP"/>
    </source>
</evidence>
<evidence type="ECO:0000313" key="2">
    <source>
        <dbReference type="Proteomes" id="UP000694845"/>
    </source>
</evidence>
<name>A0A8B7YAZ2_ACAPL</name>
<gene>
    <name evidence="3" type="primary">LOC110979142</name>
</gene>
<proteinExistence type="predicted"/>
<dbReference type="KEGG" id="aplc:110979142"/>
<reference evidence="3" key="1">
    <citation type="submission" date="2025-08" db="UniProtKB">
        <authorList>
            <consortium name="RefSeq"/>
        </authorList>
    </citation>
    <scope>IDENTIFICATION</scope>
</reference>
<feature type="chain" id="PRO_5034901372" evidence="1">
    <location>
        <begin position="29"/>
        <end position="228"/>
    </location>
</feature>
<dbReference type="AlphaFoldDB" id="A0A8B7YAZ2"/>
<dbReference type="OrthoDB" id="10056815at2759"/>
<dbReference type="Proteomes" id="UP000694845">
    <property type="component" value="Unplaced"/>
</dbReference>
<evidence type="ECO:0000313" key="3">
    <source>
        <dbReference type="RefSeq" id="XP_022090393.1"/>
    </source>
</evidence>
<dbReference type="GeneID" id="110979142"/>
<accession>A0A8B7YAZ2</accession>
<protein>
    <submittedName>
        <fullName evidence="3">63 kDa sperm flagellar membrane protein-like</fullName>
    </submittedName>
</protein>
<dbReference type="OMA" id="KWEGHEP"/>
<sequence>MELLCLKTVLCVVFSVSIFIALTPVVLASTNAPTSAPGGGDEEEVIIGVGNIDVRCYTCDNVQDNDECNGVHLGENGTLTKCTYERSNCFSLIKMNAAGDGYTAQKGCMEFDECYDRFYELVSDPIKGADCMRFGILGHDPLPADIECFYCCFSAEGQSQDSCNQAMGVSFLALPEPNNWDPAVDKWEGHEPGVSTAPPEVTSGGDPVARPLAAVVGLHLLLFSALLA</sequence>
<feature type="signal peptide" evidence="1">
    <location>
        <begin position="1"/>
        <end position="28"/>
    </location>
</feature>
<keyword evidence="1" id="KW-0732">Signal</keyword>
<dbReference type="RefSeq" id="XP_022090393.1">
    <property type="nucleotide sequence ID" value="XM_022234701.1"/>
</dbReference>
<organism evidence="2 3">
    <name type="scientific">Acanthaster planci</name>
    <name type="common">Crown-of-thorns starfish</name>
    <dbReference type="NCBI Taxonomy" id="133434"/>
    <lineage>
        <taxon>Eukaryota</taxon>
        <taxon>Metazoa</taxon>
        <taxon>Echinodermata</taxon>
        <taxon>Eleutherozoa</taxon>
        <taxon>Asterozoa</taxon>
        <taxon>Asteroidea</taxon>
        <taxon>Valvatacea</taxon>
        <taxon>Valvatida</taxon>
        <taxon>Acanthasteridae</taxon>
        <taxon>Acanthaster</taxon>
    </lineage>
</organism>
<keyword evidence="2" id="KW-1185">Reference proteome</keyword>